<dbReference type="OrthoDB" id="7061211at2"/>
<evidence type="ECO:0000256" key="3">
    <source>
        <dbReference type="ARBA" id="ARBA00022692"/>
    </source>
</evidence>
<evidence type="ECO:0000313" key="8">
    <source>
        <dbReference type="EMBL" id="EGK73394.1"/>
    </source>
</evidence>
<evidence type="ECO:0000256" key="5">
    <source>
        <dbReference type="ARBA" id="ARBA00023136"/>
    </source>
</evidence>
<evidence type="ECO:0000256" key="6">
    <source>
        <dbReference type="ARBA" id="ARBA00023306"/>
    </source>
</evidence>
<feature type="topological domain" description="Cytoplasmic" evidence="7">
    <location>
        <begin position="1"/>
        <end position="5"/>
    </location>
</feature>
<comment type="function">
    <text evidence="7">Essential cell division protein. May link together the upstream cell division proteins, which are predominantly cytoplasmic, with the downstream cell division proteins, which are predominantly periplasmic.</text>
</comment>
<keyword evidence="7" id="KW-0175">Coiled coil</keyword>
<dbReference type="EMBL" id="AFHG01000029">
    <property type="protein sequence ID" value="EGK73394.1"/>
    <property type="molecule type" value="Genomic_DNA"/>
</dbReference>
<evidence type="ECO:0000256" key="7">
    <source>
        <dbReference type="HAMAP-Rule" id="MF_00599"/>
    </source>
</evidence>
<keyword evidence="6 7" id="KW-0131">Cell cycle</keyword>
<dbReference type="Pfam" id="PF04977">
    <property type="entry name" value="DivIC"/>
    <property type="match status" value="1"/>
</dbReference>
<dbReference type="InterPro" id="IPR023081">
    <property type="entry name" value="Cell_div_FtsB"/>
</dbReference>
<dbReference type="PANTHER" id="PTHR37485:SF1">
    <property type="entry name" value="CELL DIVISION PROTEIN FTSB"/>
    <property type="match status" value="1"/>
</dbReference>
<evidence type="ECO:0000313" key="9">
    <source>
        <dbReference type="Proteomes" id="UP000005019"/>
    </source>
</evidence>
<evidence type="ECO:0000256" key="1">
    <source>
        <dbReference type="ARBA" id="ARBA00022475"/>
    </source>
</evidence>
<dbReference type="AlphaFoldDB" id="F5R8L6"/>
<keyword evidence="5 7" id="KW-0472">Membrane</keyword>
<protein>
    <recommendedName>
        <fullName evidence="7">Cell division protein FtsB</fullName>
    </recommendedName>
</protein>
<keyword evidence="4 7" id="KW-1133">Transmembrane helix</keyword>
<feature type="topological domain" description="Periplasmic" evidence="7">
    <location>
        <begin position="24"/>
        <end position="95"/>
    </location>
</feature>
<dbReference type="PANTHER" id="PTHR37485">
    <property type="entry name" value="CELL DIVISION PROTEIN FTSB"/>
    <property type="match status" value="1"/>
</dbReference>
<keyword evidence="3 7" id="KW-0812">Transmembrane</keyword>
<comment type="subunit">
    <text evidence="7">Part of a complex composed of FtsB, FtsL and FtsQ.</text>
</comment>
<comment type="subcellular location">
    <subcellularLocation>
        <location evidence="7">Cell inner membrane</location>
        <topology evidence="7">Single-pass type II membrane protein</topology>
    </subcellularLocation>
    <text evidence="7">Localizes to the division septum.</text>
</comment>
<accession>F5R8L6</accession>
<gene>
    <name evidence="7" type="primary">ftsB</name>
    <name evidence="8" type="ORF">METUNv1_00572</name>
</gene>
<dbReference type="GO" id="GO:0043093">
    <property type="term" value="P:FtsZ-dependent cytokinesis"/>
    <property type="evidence" value="ECO:0007669"/>
    <property type="project" value="UniProtKB-UniRule"/>
</dbReference>
<comment type="caution">
    <text evidence="8">The sequence shown here is derived from an EMBL/GenBank/DDBJ whole genome shotgun (WGS) entry which is preliminary data.</text>
</comment>
<dbReference type="RefSeq" id="WP_008058614.1">
    <property type="nucleotide sequence ID" value="NZ_AFHG01000029.1"/>
</dbReference>
<keyword evidence="2 7" id="KW-0132">Cell division</keyword>
<dbReference type="HAMAP" id="MF_00599">
    <property type="entry name" value="FtsB"/>
    <property type="match status" value="1"/>
</dbReference>
<sequence>MVRHWPTLLLVALIAALQYPLWLGKGGWLQAWEAERALEAQRTLNTRLEARNVALEADVKDLKTGFDAVEERARIELGLVKPGEAFVQVPRSNKP</sequence>
<comment type="similarity">
    <text evidence="7">Belongs to the FtsB family.</text>
</comment>
<dbReference type="GO" id="GO:0030428">
    <property type="term" value="C:cell septum"/>
    <property type="evidence" value="ECO:0007669"/>
    <property type="project" value="TreeGrafter"/>
</dbReference>
<dbReference type="Proteomes" id="UP000005019">
    <property type="component" value="Unassembled WGS sequence"/>
</dbReference>
<reference evidence="8 9" key="1">
    <citation type="journal article" date="2011" name="J. Bacteriol.">
        <title>Genome sequence of Methyloversatilis universalis FAM5T, a methylotrophic representative of the order Rhodocyclales.</title>
        <authorList>
            <person name="Kittichotirat W."/>
            <person name="Good N.M."/>
            <person name="Hall R."/>
            <person name="Bringel F."/>
            <person name="Lajus A."/>
            <person name="Medigue C."/>
            <person name="Smalley N.E."/>
            <person name="Beck D."/>
            <person name="Bumgarner R."/>
            <person name="Vuilleumier S."/>
            <person name="Kalyuzhnaya M.G."/>
        </authorList>
    </citation>
    <scope>NUCLEOTIDE SEQUENCE [LARGE SCALE GENOMIC DNA]</scope>
    <source>
        <strain evidence="9">ATCC BAA-1314 / JCM 13912 / FAM5</strain>
    </source>
</reference>
<name>F5R8L6_METUF</name>
<dbReference type="eggNOG" id="COG2919">
    <property type="taxonomic scope" value="Bacteria"/>
</dbReference>
<keyword evidence="9" id="KW-1185">Reference proteome</keyword>
<dbReference type="STRING" id="1000565.METUNv1_00572"/>
<feature type="coiled-coil region" evidence="7">
    <location>
        <begin position="38"/>
        <end position="65"/>
    </location>
</feature>
<dbReference type="GO" id="GO:0005886">
    <property type="term" value="C:plasma membrane"/>
    <property type="evidence" value="ECO:0007669"/>
    <property type="project" value="UniProtKB-SubCell"/>
</dbReference>
<dbReference type="InterPro" id="IPR007060">
    <property type="entry name" value="FtsL/DivIC"/>
</dbReference>
<dbReference type="NCBIfam" id="NF002058">
    <property type="entry name" value="PRK00888.1"/>
    <property type="match status" value="1"/>
</dbReference>
<organism evidence="8 9">
    <name type="scientific">Methyloversatilis universalis (strain ATCC BAA-1314 / DSM 25237 / JCM 13912 / CCUG 52030 / FAM5)</name>
    <dbReference type="NCBI Taxonomy" id="1000565"/>
    <lineage>
        <taxon>Bacteria</taxon>
        <taxon>Pseudomonadati</taxon>
        <taxon>Pseudomonadota</taxon>
        <taxon>Betaproteobacteria</taxon>
        <taxon>Nitrosomonadales</taxon>
        <taxon>Sterolibacteriaceae</taxon>
        <taxon>Methyloversatilis</taxon>
    </lineage>
</organism>
<proteinExistence type="inferred from homology"/>
<dbReference type="GO" id="GO:0032153">
    <property type="term" value="C:cell division site"/>
    <property type="evidence" value="ECO:0007669"/>
    <property type="project" value="UniProtKB-UniRule"/>
</dbReference>
<evidence type="ECO:0000256" key="2">
    <source>
        <dbReference type="ARBA" id="ARBA00022618"/>
    </source>
</evidence>
<keyword evidence="7" id="KW-0997">Cell inner membrane</keyword>
<evidence type="ECO:0000256" key="4">
    <source>
        <dbReference type="ARBA" id="ARBA00022989"/>
    </source>
</evidence>
<keyword evidence="1 7" id="KW-1003">Cell membrane</keyword>